<dbReference type="InterPro" id="IPR014224">
    <property type="entry name" value="Spore_cortex_SleB"/>
</dbReference>
<dbReference type="GO" id="GO:0016787">
    <property type="term" value="F:hydrolase activity"/>
    <property type="evidence" value="ECO:0007669"/>
    <property type="project" value="UniProtKB-KW"/>
</dbReference>
<keyword evidence="4 9" id="KW-0732">Signal</keyword>
<dbReference type="SUPFAM" id="SSF47090">
    <property type="entry name" value="PGBD-like"/>
    <property type="match status" value="1"/>
</dbReference>
<dbReference type="GO" id="GO:0071555">
    <property type="term" value="P:cell wall organization"/>
    <property type="evidence" value="ECO:0007669"/>
    <property type="project" value="UniProtKB-KW"/>
</dbReference>
<dbReference type="InterPro" id="IPR011105">
    <property type="entry name" value="Cell_wall_hydrolase_SleB"/>
</dbReference>
<evidence type="ECO:0000259" key="10">
    <source>
        <dbReference type="Pfam" id="PF01471"/>
    </source>
</evidence>
<dbReference type="Pfam" id="PF07486">
    <property type="entry name" value="Hydrolase_2"/>
    <property type="match status" value="1"/>
</dbReference>
<evidence type="ECO:0000256" key="3">
    <source>
        <dbReference type="ARBA" id="ARBA00022544"/>
    </source>
</evidence>
<dbReference type="Proteomes" id="UP000070427">
    <property type="component" value="Unassembled WGS sequence"/>
</dbReference>
<name>A0A140LCF4_9FIRM</name>
<evidence type="ECO:0000313" key="12">
    <source>
        <dbReference type="EMBL" id="KXG78229.1"/>
    </source>
</evidence>
<dbReference type="PATRIC" id="fig|520764.3.peg.655"/>
<evidence type="ECO:0000256" key="8">
    <source>
        <dbReference type="NCBIfam" id="TIGR02869"/>
    </source>
</evidence>
<evidence type="ECO:0000259" key="11">
    <source>
        <dbReference type="Pfam" id="PF07486"/>
    </source>
</evidence>
<reference evidence="12 13" key="1">
    <citation type="submission" date="2015-12" db="EMBL/GenBank/DDBJ databases">
        <title>Draft genome sequnece of Fervidicola ferrireducens strain Y170.</title>
        <authorList>
            <person name="Patel B.K."/>
        </authorList>
    </citation>
    <scope>NUCLEOTIDE SEQUENCE [LARGE SCALE GENOMIC DNA]</scope>
    <source>
        <strain evidence="12 13">Y170</strain>
    </source>
</reference>
<dbReference type="AlphaFoldDB" id="A0A140LCF4"/>
<keyword evidence="3" id="KW-0309">Germination</keyword>
<dbReference type="FunCoup" id="A0A140LCF4">
    <property type="interactions" value="42"/>
</dbReference>
<dbReference type="Pfam" id="PF01471">
    <property type="entry name" value="PG_binding_1"/>
    <property type="match status" value="1"/>
</dbReference>
<evidence type="ECO:0000256" key="4">
    <source>
        <dbReference type="ARBA" id="ARBA00022729"/>
    </source>
</evidence>
<feature type="domain" description="Cell wall hydrolase SleB" evidence="11">
    <location>
        <begin position="125"/>
        <end position="227"/>
    </location>
</feature>
<sequence length="228" mass="24960">MKKICHKVLLLTFLFVLLGMTSVLAENLGDRILKEGSRGQDVAQLQSRLNSLGFWSGKVDGIFGPMTKDAVMRFQKAKGLKVDGIVGPQTLRALGITSVSRAGIGRFSARDVDLLARLVYAESRGEPYIGQVAVAATVLNRVKSPLYPNTIPEVIFQKVNGLYQYCTVQDGQIYLTPNETARRAVQDAIGGWDPTGGAIGFYNPAKTTNAWVRSRPITTIIGNHIFYK</sequence>
<dbReference type="Gene3D" id="1.10.10.2520">
    <property type="entry name" value="Cell wall hydrolase SleB, domain 1"/>
    <property type="match status" value="1"/>
</dbReference>
<comment type="similarity">
    <text evidence="1">Belongs to the SleB family.</text>
</comment>
<dbReference type="InterPro" id="IPR036365">
    <property type="entry name" value="PGBD-like_sf"/>
</dbReference>
<dbReference type="NCBIfam" id="TIGR02869">
    <property type="entry name" value="spore_SleB"/>
    <property type="match status" value="1"/>
</dbReference>
<evidence type="ECO:0000256" key="7">
    <source>
        <dbReference type="ARBA" id="ARBA00023316"/>
    </source>
</evidence>
<evidence type="ECO:0000256" key="1">
    <source>
        <dbReference type="ARBA" id="ARBA00007010"/>
    </source>
</evidence>
<accession>A0A140LCF4</accession>
<evidence type="ECO:0000256" key="2">
    <source>
        <dbReference type="ARBA" id="ARBA00018364"/>
    </source>
</evidence>
<keyword evidence="13" id="KW-1185">Reference proteome</keyword>
<dbReference type="InParanoid" id="A0A140LCF4"/>
<dbReference type="EMBL" id="LOED01000004">
    <property type="protein sequence ID" value="KXG78229.1"/>
    <property type="molecule type" value="Genomic_DNA"/>
</dbReference>
<keyword evidence="6" id="KW-0749">Sporulation</keyword>
<evidence type="ECO:0000256" key="5">
    <source>
        <dbReference type="ARBA" id="ARBA00022801"/>
    </source>
</evidence>
<evidence type="ECO:0000313" key="13">
    <source>
        <dbReference type="Proteomes" id="UP000070427"/>
    </source>
</evidence>
<dbReference type="InterPro" id="IPR036366">
    <property type="entry name" value="PGBDSf"/>
</dbReference>
<dbReference type="GO" id="GO:0009847">
    <property type="term" value="P:spore germination"/>
    <property type="evidence" value="ECO:0007669"/>
    <property type="project" value="UniProtKB-UniRule"/>
</dbReference>
<keyword evidence="7" id="KW-0961">Cell wall biogenesis/degradation</keyword>
<dbReference type="InterPro" id="IPR042047">
    <property type="entry name" value="SleB_dom1"/>
</dbReference>
<dbReference type="Gene3D" id="6.20.240.60">
    <property type="match status" value="1"/>
</dbReference>
<dbReference type="InterPro" id="IPR002477">
    <property type="entry name" value="Peptidoglycan-bd-like"/>
</dbReference>
<gene>
    <name evidence="12" type="primary">sleB_2</name>
    <name evidence="12" type="ORF">AN618_06210</name>
</gene>
<dbReference type="GO" id="GO:0030435">
    <property type="term" value="P:sporulation resulting in formation of a cellular spore"/>
    <property type="evidence" value="ECO:0007669"/>
    <property type="project" value="UniProtKB-KW"/>
</dbReference>
<comment type="caution">
    <text evidence="12">The sequence shown here is derived from an EMBL/GenBank/DDBJ whole genome shotgun (WGS) entry which is preliminary data.</text>
</comment>
<protein>
    <recommendedName>
        <fullName evidence="2 8">Spore cortex-lytic enzyme</fullName>
    </recommendedName>
</protein>
<proteinExistence type="inferred from homology"/>
<feature type="chain" id="PRO_5007491685" description="Spore cortex-lytic enzyme" evidence="9">
    <location>
        <begin position="26"/>
        <end position="228"/>
    </location>
</feature>
<evidence type="ECO:0000256" key="9">
    <source>
        <dbReference type="SAM" id="SignalP"/>
    </source>
</evidence>
<feature type="domain" description="Peptidoglycan binding-like" evidence="10">
    <location>
        <begin position="38"/>
        <end position="94"/>
    </location>
</feature>
<organism evidence="12 13">
    <name type="scientific">Fervidicola ferrireducens</name>
    <dbReference type="NCBI Taxonomy" id="520764"/>
    <lineage>
        <taxon>Bacteria</taxon>
        <taxon>Bacillati</taxon>
        <taxon>Bacillota</taxon>
        <taxon>Clostridia</taxon>
        <taxon>Thermosediminibacterales</taxon>
        <taxon>Thermosediminibacteraceae</taxon>
        <taxon>Fervidicola</taxon>
    </lineage>
</organism>
<dbReference type="RefSeq" id="WP_187694866.1">
    <property type="nucleotide sequence ID" value="NZ_LOED01000004.1"/>
</dbReference>
<feature type="signal peptide" evidence="9">
    <location>
        <begin position="1"/>
        <end position="25"/>
    </location>
</feature>
<keyword evidence="5" id="KW-0378">Hydrolase</keyword>
<dbReference type="STRING" id="520764.AN618_06210"/>
<dbReference type="Gene3D" id="1.10.101.10">
    <property type="entry name" value="PGBD-like superfamily/PGBD"/>
    <property type="match status" value="1"/>
</dbReference>
<evidence type="ECO:0000256" key="6">
    <source>
        <dbReference type="ARBA" id="ARBA00022969"/>
    </source>
</evidence>